<protein>
    <recommendedName>
        <fullName evidence="2">diguanylate cyclase</fullName>
        <ecNumber evidence="2">2.7.7.65</ecNumber>
    </recommendedName>
</protein>
<feature type="transmembrane region" description="Helical" evidence="5">
    <location>
        <begin position="98"/>
        <end position="123"/>
    </location>
</feature>
<name>A0A3E1KCW9_9GAMM</name>
<organism evidence="7 8">
    <name type="scientific">Wenzhouxiangella sediminis</name>
    <dbReference type="NCBI Taxonomy" id="1792836"/>
    <lineage>
        <taxon>Bacteria</taxon>
        <taxon>Pseudomonadati</taxon>
        <taxon>Pseudomonadota</taxon>
        <taxon>Gammaproteobacteria</taxon>
        <taxon>Chromatiales</taxon>
        <taxon>Wenzhouxiangellaceae</taxon>
        <taxon>Wenzhouxiangella</taxon>
    </lineage>
</organism>
<evidence type="ECO:0000256" key="5">
    <source>
        <dbReference type="SAM" id="Phobius"/>
    </source>
</evidence>
<comment type="caution">
    <text evidence="7">The sequence shown here is derived from an EMBL/GenBank/DDBJ whole genome shotgun (WGS) entry which is preliminary data.</text>
</comment>
<dbReference type="Gene3D" id="3.30.70.270">
    <property type="match status" value="1"/>
</dbReference>
<evidence type="ECO:0000256" key="2">
    <source>
        <dbReference type="ARBA" id="ARBA00012528"/>
    </source>
</evidence>
<accession>A0A3E1KCW9</accession>
<dbReference type="Proteomes" id="UP000260351">
    <property type="component" value="Unassembled WGS sequence"/>
</dbReference>
<dbReference type="GO" id="GO:1902201">
    <property type="term" value="P:negative regulation of bacterial-type flagellum-dependent cell motility"/>
    <property type="evidence" value="ECO:0007669"/>
    <property type="project" value="TreeGrafter"/>
</dbReference>
<feature type="transmembrane region" description="Helical" evidence="5">
    <location>
        <begin position="161"/>
        <end position="181"/>
    </location>
</feature>
<gene>
    <name evidence="7" type="ORF">DZC52_00710</name>
</gene>
<dbReference type="InterPro" id="IPR000160">
    <property type="entry name" value="GGDEF_dom"/>
</dbReference>
<reference evidence="7 8" key="1">
    <citation type="submission" date="2018-08" db="EMBL/GenBank/DDBJ databases">
        <title>Wenzhouxiangella salilacus sp. nov., a novel bacterium isolated from a saline lake in Xinjiang Province, China.</title>
        <authorList>
            <person name="Han S."/>
        </authorList>
    </citation>
    <scope>NUCLEOTIDE SEQUENCE [LARGE SCALE GENOMIC DNA]</scope>
    <source>
        <strain evidence="7 8">XDB06</strain>
    </source>
</reference>
<feature type="region of interest" description="Disordered" evidence="4">
    <location>
        <begin position="1"/>
        <end position="27"/>
    </location>
</feature>
<evidence type="ECO:0000256" key="3">
    <source>
        <dbReference type="ARBA" id="ARBA00034247"/>
    </source>
</evidence>
<dbReference type="InterPro" id="IPR029787">
    <property type="entry name" value="Nucleotide_cyclase"/>
</dbReference>
<comment type="cofactor">
    <cofactor evidence="1">
        <name>Mg(2+)</name>
        <dbReference type="ChEBI" id="CHEBI:18420"/>
    </cofactor>
</comment>
<dbReference type="PROSITE" id="PS50887">
    <property type="entry name" value="GGDEF"/>
    <property type="match status" value="1"/>
</dbReference>
<dbReference type="PANTHER" id="PTHR45138">
    <property type="entry name" value="REGULATORY COMPONENTS OF SENSORY TRANSDUCTION SYSTEM"/>
    <property type="match status" value="1"/>
</dbReference>
<evidence type="ECO:0000256" key="1">
    <source>
        <dbReference type="ARBA" id="ARBA00001946"/>
    </source>
</evidence>
<evidence type="ECO:0000256" key="4">
    <source>
        <dbReference type="SAM" id="MobiDB-lite"/>
    </source>
</evidence>
<keyword evidence="5" id="KW-0472">Membrane</keyword>
<dbReference type="EMBL" id="QUZK01000003">
    <property type="protein sequence ID" value="RFF32887.1"/>
    <property type="molecule type" value="Genomic_DNA"/>
</dbReference>
<dbReference type="FunFam" id="3.30.70.270:FF:000001">
    <property type="entry name" value="Diguanylate cyclase domain protein"/>
    <property type="match status" value="1"/>
</dbReference>
<keyword evidence="5" id="KW-0812">Transmembrane</keyword>
<feature type="domain" description="GGDEF" evidence="6">
    <location>
        <begin position="222"/>
        <end position="349"/>
    </location>
</feature>
<evidence type="ECO:0000313" key="7">
    <source>
        <dbReference type="EMBL" id="RFF32887.1"/>
    </source>
</evidence>
<dbReference type="GO" id="GO:0043709">
    <property type="term" value="P:cell adhesion involved in single-species biofilm formation"/>
    <property type="evidence" value="ECO:0007669"/>
    <property type="project" value="TreeGrafter"/>
</dbReference>
<feature type="transmembrane region" description="Helical" evidence="5">
    <location>
        <begin position="36"/>
        <end position="58"/>
    </location>
</feature>
<keyword evidence="5" id="KW-1133">Transmembrane helix</keyword>
<dbReference type="CDD" id="cd01949">
    <property type="entry name" value="GGDEF"/>
    <property type="match status" value="1"/>
</dbReference>
<dbReference type="PANTHER" id="PTHR45138:SF9">
    <property type="entry name" value="DIGUANYLATE CYCLASE DGCM-RELATED"/>
    <property type="match status" value="1"/>
</dbReference>
<dbReference type="InterPro" id="IPR050469">
    <property type="entry name" value="Diguanylate_Cyclase"/>
</dbReference>
<dbReference type="OrthoDB" id="9812260at2"/>
<dbReference type="AlphaFoldDB" id="A0A3E1KCW9"/>
<dbReference type="GO" id="GO:0005886">
    <property type="term" value="C:plasma membrane"/>
    <property type="evidence" value="ECO:0007669"/>
    <property type="project" value="TreeGrafter"/>
</dbReference>
<dbReference type="EC" id="2.7.7.65" evidence="2"/>
<dbReference type="InterPro" id="IPR043128">
    <property type="entry name" value="Rev_trsase/Diguanyl_cyclase"/>
</dbReference>
<proteinExistence type="predicted"/>
<evidence type="ECO:0000313" key="8">
    <source>
        <dbReference type="Proteomes" id="UP000260351"/>
    </source>
</evidence>
<dbReference type="SUPFAM" id="SSF55073">
    <property type="entry name" value="Nucleotide cyclase"/>
    <property type="match status" value="1"/>
</dbReference>
<dbReference type="GO" id="GO:0052621">
    <property type="term" value="F:diguanylate cyclase activity"/>
    <property type="evidence" value="ECO:0007669"/>
    <property type="project" value="UniProtKB-EC"/>
</dbReference>
<dbReference type="RefSeq" id="WP_116649202.1">
    <property type="nucleotide sequence ID" value="NZ_QUZK01000003.1"/>
</dbReference>
<evidence type="ECO:0000259" key="6">
    <source>
        <dbReference type="PROSITE" id="PS50887"/>
    </source>
</evidence>
<feature type="transmembrane region" description="Helical" evidence="5">
    <location>
        <begin position="65"/>
        <end position="86"/>
    </location>
</feature>
<dbReference type="SMART" id="SM00267">
    <property type="entry name" value="GGDEF"/>
    <property type="match status" value="1"/>
</dbReference>
<dbReference type="Pfam" id="PF00990">
    <property type="entry name" value="GGDEF"/>
    <property type="match status" value="1"/>
</dbReference>
<dbReference type="NCBIfam" id="TIGR00254">
    <property type="entry name" value="GGDEF"/>
    <property type="match status" value="1"/>
</dbReference>
<feature type="transmembrane region" description="Helical" evidence="5">
    <location>
        <begin position="135"/>
        <end position="155"/>
    </location>
</feature>
<sequence>MTTPNRPPTKLASANHARPPRSAAPRSVAERMKSDLRLAVVTLYAFSSLCIIGAFGLYRFSIGDWLIGLADIVIVTVFCSIALLAWNPRWTRRAANLFAIAATTAGLTNVVALDTSVMWIFGLLVGNFLMADKRVAVTASAVVIACVALDAGNFAGPTDQLTFIAVATMVSLFSLIFSARVDSQHGELTHMAAHDALTGALNRRSLDRDLAALAAANRPALQRHVLVILDVDDFKSLNDSHGHEAGDRILSELAELVESRSRMDDRFYRYGGEEFVLLLPNTGLEQARGLVERLRGVLAGKLAGPDGPVTVSMGLAELLWRESAESWLRRADCALLEAKRAGKDRCKVA</sequence>
<keyword evidence="8" id="KW-1185">Reference proteome</keyword>
<comment type="catalytic activity">
    <reaction evidence="3">
        <text>2 GTP = 3',3'-c-di-GMP + 2 diphosphate</text>
        <dbReference type="Rhea" id="RHEA:24898"/>
        <dbReference type="ChEBI" id="CHEBI:33019"/>
        <dbReference type="ChEBI" id="CHEBI:37565"/>
        <dbReference type="ChEBI" id="CHEBI:58805"/>
        <dbReference type="EC" id="2.7.7.65"/>
    </reaction>
</comment>